<keyword evidence="3" id="KW-1185">Reference proteome</keyword>
<feature type="region of interest" description="Disordered" evidence="1">
    <location>
        <begin position="1"/>
        <end position="34"/>
    </location>
</feature>
<dbReference type="EMBL" id="LNIX01000063">
    <property type="protein sequence ID" value="OXA37194.1"/>
    <property type="molecule type" value="Genomic_DNA"/>
</dbReference>
<reference evidence="2 3" key="1">
    <citation type="submission" date="2015-12" db="EMBL/GenBank/DDBJ databases">
        <title>The genome of Folsomia candida.</title>
        <authorList>
            <person name="Faddeeva A."/>
            <person name="Derks M.F."/>
            <person name="Anvar Y."/>
            <person name="Smit S."/>
            <person name="Van Straalen N."/>
            <person name="Roelofs D."/>
        </authorList>
    </citation>
    <scope>NUCLEOTIDE SEQUENCE [LARGE SCALE GENOMIC DNA]</scope>
    <source>
        <strain evidence="2 3">VU population</strain>
        <tissue evidence="2">Whole body</tissue>
    </source>
</reference>
<organism evidence="2 3">
    <name type="scientific">Folsomia candida</name>
    <name type="common">Springtail</name>
    <dbReference type="NCBI Taxonomy" id="158441"/>
    <lineage>
        <taxon>Eukaryota</taxon>
        <taxon>Metazoa</taxon>
        <taxon>Ecdysozoa</taxon>
        <taxon>Arthropoda</taxon>
        <taxon>Hexapoda</taxon>
        <taxon>Collembola</taxon>
        <taxon>Entomobryomorpha</taxon>
        <taxon>Isotomoidea</taxon>
        <taxon>Isotomidae</taxon>
        <taxon>Proisotominae</taxon>
        <taxon>Folsomia</taxon>
    </lineage>
</organism>
<evidence type="ECO:0000313" key="3">
    <source>
        <dbReference type="Proteomes" id="UP000198287"/>
    </source>
</evidence>
<dbReference type="Proteomes" id="UP000198287">
    <property type="component" value="Unassembled WGS sequence"/>
</dbReference>
<gene>
    <name evidence="2" type="ORF">Fcan01_28063</name>
</gene>
<name>A0A226CX43_FOLCA</name>
<sequence>MEDDPYSTVWLEAKPVSPSKTKSPHPNSKHSKFFSKAGQKRLRKIWDDHNLDEEVLFTGIAEPSDSFMREKVSDYVQHYLFRRARRLSMGGKTSKSQPAIYVGMKGKQKFREYEDFINNINKERDKIRMLHESERISELLITGRIKIAPEEFQDIFKDPVFKVNRLLESVKKLGHSKIKVDVLPFEIPTMKIKILDDNFKLKDRSKIDEKKYADFNPPRSSTRLNLRGNDTVASISVNSTFNIAELDAVSASSGFNEFSNSNLRDSETPYNKISTLRESSSARMFESQNNTADKSFLVEFPPSDDERSRSYSVISELSDQELSACAEKQFATKGITGDLEISAEFSYEHAPLEIARDLNDCNLMYKLASDIIQMFQRQEVVGDEWMEYFSLTYFK</sequence>
<evidence type="ECO:0000313" key="2">
    <source>
        <dbReference type="EMBL" id="OXA37194.1"/>
    </source>
</evidence>
<dbReference type="AlphaFoldDB" id="A0A226CX43"/>
<evidence type="ECO:0000256" key="1">
    <source>
        <dbReference type="SAM" id="MobiDB-lite"/>
    </source>
</evidence>
<proteinExistence type="predicted"/>
<accession>A0A226CX43</accession>
<comment type="caution">
    <text evidence="2">The sequence shown here is derived from an EMBL/GenBank/DDBJ whole genome shotgun (WGS) entry which is preliminary data.</text>
</comment>
<protein>
    <submittedName>
        <fullName evidence="2">Uncharacterized protein</fullName>
    </submittedName>
</protein>